<feature type="compositionally biased region" description="Basic residues" evidence="1">
    <location>
        <begin position="24"/>
        <end position="35"/>
    </location>
</feature>
<accession>A0A453Q6F4</accession>
<proteinExistence type="predicted"/>
<reference evidence="2" key="3">
    <citation type="journal article" date="2017" name="Nature">
        <title>Genome sequence of the progenitor of the wheat D genome Aegilops tauschii.</title>
        <authorList>
            <person name="Luo M.C."/>
            <person name="Gu Y.Q."/>
            <person name="Puiu D."/>
            <person name="Wang H."/>
            <person name="Twardziok S.O."/>
            <person name="Deal K.R."/>
            <person name="Huo N."/>
            <person name="Zhu T."/>
            <person name="Wang L."/>
            <person name="Wang Y."/>
            <person name="McGuire P.E."/>
            <person name="Liu S."/>
            <person name="Long H."/>
            <person name="Ramasamy R.K."/>
            <person name="Rodriguez J.C."/>
            <person name="Van S.L."/>
            <person name="Yuan L."/>
            <person name="Wang Z."/>
            <person name="Xia Z."/>
            <person name="Xiao L."/>
            <person name="Anderson O.D."/>
            <person name="Ouyang S."/>
            <person name="Liang Y."/>
            <person name="Zimin A.V."/>
            <person name="Pertea G."/>
            <person name="Qi P."/>
            <person name="Bennetzen J.L."/>
            <person name="Dai X."/>
            <person name="Dawson M.W."/>
            <person name="Muller H.G."/>
            <person name="Kugler K."/>
            <person name="Rivarola-Duarte L."/>
            <person name="Spannagl M."/>
            <person name="Mayer K.F.X."/>
            <person name="Lu F.H."/>
            <person name="Bevan M.W."/>
            <person name="Leroy P."/>
            <person name="Li P."/>
            <person name="You F.M."/>
            <person name="Sun Q."/>
            <person name="Liu Z."/>
            <person name="Lyons E."/>
            <person name="Wicker T."/>
            <person name="Salzberg S.L."/>
            <person name="Devos K.M."/>
            <person name="Dvorak J."/>
        </authorList>
    </citation>
    <scope>NUCLEOTIDE SEQUENCE [LARGE SCALE GENOMIC DNA]</scope>
    <source>
        <strain evidence="2">cv. AL8/78</strain>
    </source>
</reference>
<feature type="region of interest" description="Disordered" evidence="1">
    <location>
        <begin position="1"/>
        <end position="35"/>
    </location>
</feature>
<reference evidence="3" key="1">
    <citation type="journal article" date="2014" name="Science">
        <title>Ancient hybridizations among the ancestral genomes of bread wheat.</title>
        <authorList>
            <consortium name="International Wheat Genome Sequencing Consortium,"/>
            <person name="Marcussen T."/>
            <person name="Sandve S.R."/>
            <person name="Heier L."/>
            <person name="Spannagl M."/>
            <person name="Pfeifer M."/>
            <person name="Jakobsen K.S."/>
            <person name="Wulff B.B."/>
            <person name="Steuernagel B."/>
            <person name="Mayer K.F."/>
            <person name="Olsen O.A."/>
        </authorList>
    </citation>
    <scope>NUCLEOTIDE SEQUENCE [LARGE SCALE GENOMIC DNA]</scope>
    <source>
        <strain evidence="3">cv. AL8/78</strain>
    </source>
</reference>
<dbReference type="Gramene" id="AET6Gv20997800.1">
    <property type="protein sequence ID" value="AET6Gv20997800.1"/>
    <property type="gene ID" value="AET6Gv20997800"/>
</dbReference>
<sequence>PRHGGAARVLGLTPSVPSPVLFSRHSKPRHGGAAR</sequence>
<evidence type="ECO:0000313" key="2">
    <source>
        <dbReference type="EnsemblPlants" id="AET6Gv20997800.1"/>
    </source>
</evidence>
<reference evidence="2" key="4">
    <citation type="submission" date="2019-03" db="UniProtKB">
        <authorList>
            <consortium name="EnsemblPlants"/>
        </authorList>
    </citation>
    <scope>IDENTIFICATION</scope>
</reference>
<evidence type="ECO:0000313" key="3">
    <source>
        <dbReference type="Proteomes" id="UP000015105"/>
    </source>
</evidence>
<reference evidence="2" key="5">
    <citation type="journal article" date="2021" name="G3 (Bethesda)">
        <title>Aegilops tauschii genome assembly Aet v5.0 features greater sequence contiguity and improved annotation.</title>
        <authorList>
            <person name="Wang L."/>
            <person name="Zhu T."/>
            <person name="Rodriguez J.C."/>
            <person name="Deal K.R."/>
            <person name="Dubcovsky J."/>
            <person name="McGuire P.E."/>
            <person name="Lux T."/>
            <person name="Spannagl M."/>
            <person name="Mayer K.F.X."/>
            <person name="Baldrich P."/>
            <person name="Meyers B.C."/>
            <person name="Huo N."/>
            <person name="Gu Y.Q."/>
            <person name="Zhou H."/>
            <person name="Devos K.M."/>
            <person name="Bennetzen J.L."/>
            <person name="Unver T."/>
            <person name="Budak H."/>
            <person name="Gulick P.J."/>
            <person name="Galiba G."/>
            <person name="Kalapos B."/>
            <person name="Nelson D.R."/>
            <person name="Li P."/>
            <person name="You F.M."/>
            <person name="Luo M.C."/>
            <person name="Dvorak J."/>
        </authorList>
    </citation>
    <scope>NUCLEOTIDE SEQUENCE [LARGE SCALE GENOMIC DNA]</scope>
    <source>
        <strain evidence="2">cv. AL8/78</strain>
    </source>
</reference>
<dbReference type="AlphaFoldDB" id="A0A453Q6F4"/>
<dbReference type="EnsemblPlants" id="AET6Gv20997800.1">
    <property type="protein sequence ID" value="AET6Gv20997800.1"/>
    <property type="gene ID" value="AET6Gv20997800"/>
</dbReference>
<protein>
    <submittedName>
        <fullName evidence="2">Uncharacterized protein</fullName>
    </submittedName>
</protein>
<keyword evidence="3" id="KW-1185">Reference proteome</keyword>
<dbReference type="Proteomes" id="UP000015105">
    <property type="component" value="Chromosome 6D"/>
</dbReference>
<organism evidence="2 3">
    <name type="scientific">Aegilops tauschii subsp. strangulata</name>
    <name type="common">Goatgrass</name>
    <dbReference type="NCBI Taxonomy" id="200361"/>
    <lineage>
        <taxon>Eukaryota</taxon>
        <taxon>Viridiplantae</taxon>
        <taxon>Streptophyta</taxon>
        <taxon>Embryophyta</taxon>
        <taxon>Tracheophyta</taxon>
        <taxon>Spermatophyta</taxon>
        <taxon>Magnoliopsida</taxon>
        <taxon>Liliopsida</taxon>
        <taxon>Poales</taxon>
        <taxon>Poaceae</taxon>
        <taxon>BOP clade</taxon>
        <taxon>Pooideae</taxon>
        <taxon>Triticodae</taxon>
        <taxon>Triticeae</taxon>
        <taxon>Triticinae</taxon>
        <taxon>Aegilops</taxon>
    </lineage>
</organism>
<name>A0A453Q6F4_AEGTS</name>
<evidence type="ECO:0000256" key="1">
    <source>
        <dbReference type="SAM" id="MobiDB-lite"/>
    </source>
</evidence>
<reference evidence="3" key="2">
    <citation type="journal article" date="2017" name="Nat. Plants">
        <title>The Aegilops tauschii genome reveals multiple impacts of transposons.</title>
        <authorList>
            <person name="Zhao G."/>
            <person name="Zou C."/>
            <person name="Li K."/>
            <person name="Wang K."/>
            <person name="Li T."/>
            <person name="Gao L."/>
            <person name="Zhang X."/>
            <person name="Wang H."/>
            <person name="Yang Z."/>
            <person name="Liu X."/>
            <person name="Jiang W."/>
            <person name="Mao L."/>
            <person name="Kong X."/>
            <person name="Jiao Y."/>
            <person name="Jia J."/>
        </authorList>
    </citation>
    <scope>NUCLEOTIDE SEQUENCE [LARGE SCALE GENOMIC DNA]</scope>
    <source>
        <strain evidence="3">cv. AL8/78</strain>
    </source>
</reference>